<evidence type="ECO:0000313" key="1">
    <source>
        <dbReference type="EMBL" id="SOQ41080.1"/>
    </source>
</evidence>
<protein>
    <submittedName>
        <fullName evidence="1">SFRICE_005335</fullName>
    </submittedName>
</protein>
<reference evidence="1" key="1">
    <citation type="submission" date="2016-07" db="EMBL/GenBank/DDBJ databases">
        <authorList>
            <person name="Bretaudeau A."/>
        </authorList>
    </citation>
    <scope>NUCLEOTIDE SEQUENCE</scope>
    <source>
        <strain evidence="1">Rice</strain>
        <tissue evidence="1">Whole body</tissue>
    </source>
</reference>
<organism evidence="1">
    <name type="scientific">Spodoptera frugiperda</name>
    <name type="common">Fall armyworm</name>
    <dbReference type="NCBI Taxonomy" id="7108"/>
    <lineage>
        <taxon>Eukaryota</taxon>
        <taxon>Metazoa</taxon>
        <taxon>Ecdysozoa</taxon>
        <taxon>Arthropoda</taxon>
        <taxon>Hexapoda</taxon>
        <taxon>Insecta</taxon>
        <taxon>Pterygota</taxon>
        <taxon>Neoptera</taxon>
        <taxon>Endopterygota</taxon>
        <taxon>Lepidoptera</taxon>
        <taxon>Glossata</taxon>
        <taxon>Ditrysia</taxon>
        <taxon>Noctuoidea</taxon>
        <taxon>Noctuidae</taxon>
        <taxon>Amphipyrinae</taxon>
        <taxon>Spodoptera</taxon>
    </lineage>
</organism>
<gene>
    <name evidence="1" type="ORF">SFRICE_005335</name>
</gene>
<proteinExistence type="predicted"/>
<name>A0A2H1VJS7_SPOFR</name>
<accession>A0A2H1VJS7</accession>
<sequence>MEDMATMWPELRSNIAGLDYNRRDGSLPLVLLDQGDSLLISFSIDIHAHHPSTKFAESSGDLAAHSMTSTSHLEEGDCIQYTASLLPYIAPNLINELTEAFLFPAQYPTYIIYLAHVIFSRKALQVSTHAHAAYEYEYDHYRGSVTGFPNMKSVFRVSAKAKLLTKITSPVTSLRSCGTTTLNRALMISKFSHRSSLKFSNKKTCSHPNVVSKQKYK</sequence>
<dbReference type="AlphaFoldDB" id="A0A2H1VJS7"/>
<dbReference type="EMBL" id="ODYU01002942">
    <property type="protein sequence ID" value="SOQ41080.1"/>
    <property type="molecule type" value="Genomic_DNA"/>
</dbReference>